<dbReference type="EMBL" id="CAKOFQ010007038">
    <property type="protein sequence ID" value="CAH1988175.1"/>
    <property type="molecule type" value="Genomic_DNA"/>
</dbReference>
<dbReference type="AlphaFoldDB" id="A0A9P0LBU7"/>
<protein>
    <submittedName>
        <fullName evidence="3">Uncharacterized protein</fullName>
    </submittedName>
</protein>
<gene>
    <name evidence="3" type="ORF">ACAOBT_LOCUS18326</name>
</gene>
<accession>A0A9P0LBU7</accession>
<keyword evidence="2" id="KW-1133">Transmembrane helix</keyword>
<evidence type="ECO:0000256" key="1">
    <source>
        <dbReference type="SAM" id="Coils"/>
    </source>
</evidence>
<feature type="transmembrane region" description="Helical" evidence="2">
    <location>
        <begin position="157"/>
        <end position="181"/>
    </location>
</feature>
<comment type="caution">
    <text evidence="3">The sequence shown here is derived from an EMBL/GenBank/DDBJ whole genome shotgun (WGS) entry which is preliminary data.</text>
</comment>
<evidence type="ECO:0000313" key="4">
    <source>
        <dbReference type="Proteomes" id="UP001152888"/>
    </source>
</evidence>
<feature type="coiled-coil region" evidence="1">
    <location>
        <begin position="30"/>
        <end position="57"/>
    </location>
</feature>
<evidence type="ECO:0000313" key="3">
    <source>
        <dbReference type="EMBL" id="CAH1988175.1"/>
    </source>
</evidence>
<keyword evidence="1" id="KW-0175">Coiled coil</keyword>
<keyword evidence="2" id="KW-0472">Membrane</keyword>
<reference evidence="3" key="1">
    <citation type="submission" date="2022-03" db="EMBL/GenBank/DDBJ databases">
        <authorList>
            <person name="Sayadi A."/>
        </authorList>
    </citation>
    <scope>NUCLEOTIDE SEQUENCE</scope>
</reference>
<proteinExistence type="predicted"/>
<keyword evidence="2" id="KW-0812">Transmembrane</keyword>
<evidence type="ECO:0000256" key="2">
    <source>
        <dbReference type="SAM" id="Phobius"/>
    </source>
</evidence>
<organism evidence="3 4">
    <name type="scientific">Acanthoscelides obtectus</name>
    <name type="common">Bean weevil</name>
    <name type="synonym">Bruchus obtectus</name>
    <dbReference type="NCBI Taxonomy" id="200917"/>
    <lineage>
        <taxon>Eukaryota</taxon>
        <taxon>Metazoa</taxon>
        <taxon>Ecdysozoa</taxon>
        <taxon>Arthropoda</taxon>
        <taxon>Hexapoda</taxon>
        <taxon>Insecta</taxon>
        <taxon>Pterygota</taxon>
        <taxon>Neoptera</taxon>
        <taxon>Endopterygota</taxon>
        <taxon>Coleoptera</taxon>
        <taxon>Polyphaga</taxon>
        <taxon>Cucujiformia</taxon>
        <taxon>Chrysomeloidea</taxon>
        <taxon>Chrysomelidae</taxon>
        <taxon>Bruchinae</taxon>
        <taxon>Bruchini</taxon>
        <taxon>Acanthoscelides</taxon>
    </lineage>
</organism>
<keyword evidence="4" id="KW-1185">Reference proteome</keyword>
<name>A0A9P0LBU7_ACAOB</name>
<sequence length="182" mass="21155">MAGKYWVYEFIKRHSEVHNQQSSTLHSQRNKEAAAEINKANEELHALLDSMDKIEEFQSYISLIDISPLPKAIHIQTRRQNPSMSEMIINSPLDMKTKSNPKKKYNIKKDKATDKSLKQEYYFVHYIEKSTEIRLKCGLSAQFVNLGGTKPVPVTRVAYLLMIYVQWVKFLLCVHFVVVAYT</sequence>
<dbReference type="Proteomes" id="UP001152888">
    <property type="component" value="Unassembled WGS sequence"/>
</dbReference>